<evidence type="ECO:0000313" key="3">
    <source>
        <dbReference type="EMBL" id="EDV19840.1"/>
    </source>
</evidence>
<dbReference type="HOGENOM" id="CLU_1940807_0_0_1"/>
<protein>
    <recommendedName>
        <fullName evidence="2">Death domain-containing protein</fullName>
    </recommendedName>
</protein>
<evidence type="ECO:0000313" key="4">
    <source>
        <dbReference type="Proteomes" id="UP000009022"/>
    </source>
</evidence>
<dbReference type="Gene3D" id="1.10.533.10">
    <property type="entry name" value="Death Domain, Fas"/>
    <property type="match status" value="1"/>
</dbReference>
<feature type="region of interest" description="Disordered" evidence="1">
    <location>
        <begin position="19"/>
        <end position="41"/>
    </location>
</feature>
<dbReference type="CDD" id="cd01670">
    <property type="entry name" value="Death"/>
    <property type="match status" value="1"/>
</dbReference>
<dbReference type="EMBL" id="DS985266">
    <property type="protein sequence ID" value="EDV19840.1"/>
    <property type="molecule type" value="Genomic_DNA"/>
</dbReference>
<gene>
    <name evidence="3" type="ORF">TRIADDRAFT_61711</name>
</gene>
<keyword evidence="4" id="KW-1185">Reference proteome</keyword>
<dbReference type="OrthoDB" id="10048028at2759"/>
<feature type="compositionally biased region" description="Basic and acidic residues" evidence="1">
    <location>
        <begin position="25"/>
        <end position="35"/>
    </location>
</feature>
<dbReference type="Pfam" id="PF00531">
    <property type="entry name" value="Death"/>
    <property type="match status" value="1"/>
</dbReference>
<dbReference type="GO" id="GO:0007165">
    <property type="term" value="P:signal transduction"/>
    <property type="evidence" value="ECO:0007669"/>
    <property type="project" value="InterPro"/>
</dbReference>
<dbReference type="RefSeq" id="XP_002117710.1">
    <property type="nucleotide sequence ID" value="XM_002117674.1"/>
</dbReference>
<dbReference type="SMART" id="SM00005">
    <property type="entry name" value="DEATH"/>
    <property type="match status" value="1"/>
</dbReference>
<dbReference type="InterPro" id="IPR011029">
    <property type="entry name" value="DEATH-like_dom_sf"/>
</dbReference>
<dbReference type="InterPro" id="IPR000488">
    <property type="entry name" value="Death_dom"/>
</dbReference>
<dbReference type="CTD" id="6758885"/>
<proteinExistence type="predicted"/>
<reference evidence="3 4" key="1">
    <citation type="journal article" date="2008" name="Nature">
        <title>The Trichoplax genome and the nature of placozoans.</title>
        <authorList>
            <person name="Srivastava M."/>
            <person name="Begovic E."/>
            <person name="Chapman J."/>
            <person name="Putnam N.H."/>
            <person name="Hellsten U."/>
            <person name="Kawashima T."/>
            <person name="Kuo A."/>
            <person name="Mitros T."/>
            <person name="Salamov A."/>
            <person name="Carpenter M.L."/>
            <person name="Signorovitch A.Y."/>
            <person name="Moreno M.A."/>
            <person name="Kamm K."/>
            <person name="Grimwood J."/>
            <person name="Schmutz J."/>
            <person name="Shapiro H."/>
            <person name="Grigoriev I.V."/>
            <person name="Buss L.W."/>
            <person name="Schierwater B."/>
            <person name="Dellaporta S.L."/>
            <person name="Rokhsar D.S."/>
        </authorList>
    </citation>
    <scope>NUCLEOTIDE SEQUENCE [LARGE SCALE GENOMIC DNA]</scope>
    <source>
        <strain evidence="3 4">Grell-BS-1999</strain>
    </source>
</reference>
<name>B3SBR7_TRIAD</name>
<dbReference type="AlphaFoldDB" id="B3SBR7"/>
<dbReference type="InParanoid" id="B3SBR7"/>
<accession>B3SBR7</accession>
<dbReference type="PhylomeDB" id="B3SBR7"/>
<dbReference type="GeneID" id="6758885"/>
<evidence type="ECO:0000259" key="2">
    <source>
        <dbReference type="PROSITE" id="PS50017"/>
    </source>
</evidence>
<sequence>MTEVVSNYFAETSDINRFGKRKGSHKSESIRDRNFGKKKKVASRHDPRNCFFEIADRIGIDWTKLAAILGPFIDVDTIKAQESRVFDQVMKFLDIWYNKNCPNVNVDGLKTALRRIGRNDIALAISSTKT</sequence>
<dbReference type="SUPFAM" id="SSF47986">
    <property type="entry name" value="DEATH domain"/>
    <property type="match status" value="1"/>
</dbReference>
<dbReference type="KEGG" id="tad:TRIADDRAFT_61711"/>
<feature type="domain" description="Death" evidence="2">
    <location>
        <begin position="74"/>
        <end position="129"/>
    </location>
</feature>
<dbReference type="PROSITE" id="PS50017">
    <property type="entry name" value="DEATH_DOMAIN"/>
    <property type="match status" value="1"/>
</dbReference>
<organism evidence="3 4">
    <name type="scientific">Trichoplax adhaerens</name>
    <name type="common">Trichoplax reptans</name>
    <dbReference type="NCBI Taxonomy" id="10228"/>
    <lineage>
        <taxon>Eukaryota</taxon>
        <taxon>Metazoa</taxon>
        <taxon>Placozoa</taxon>
        <taxon>Uniplacotomia</taxon>
        <taxon>Trichoplacea</taxon>
        <taxon>Trichoplacidae</taxon>
        <taxon>Trichoplax</taxon>
    </lineage>
</organism>
<dbReference type="Proteomes" id="UP000009022">
    <property type="component" value="Unassembled WGS sequence"/>
</dbReference>
<evidence type="ECO:0000256" key="1">
    <source>
        <dbReference type="SAM" id="MobiDB-lite"/>
    </source>
</evidence>